<feature type="non-terminal residue" evidence="2">
    <location>
        <position position="148"/>
    </location>
</feature>
<evidence type="ECO:0008006" key="4">
    <source>
        <dbReference type="Google" id="ProtNLM"/>
    </source>
</evidence>
<evidence type="ECO:0000256" key="1">
    <source>
        <dbReference type="SAM" id="MobiDB-lite"/>
    </source>
</evidence>
<feature type="region of interest" description="Disordered" evidence="1">
    <location>
        <begin position="48"/>
        <end position="101"/>
    </location>
</feature>
<name>A0ABW2GPF6_9ACTN</name>
<dbReference type="Proteomes" id="UP001596413">
    <property type="component" value="Unassembled WGS sequence"/>
</dbReference>
<feature type="compositionally biased region" description="Pro residues" evidence="1">
    <location>
        <begin position="53"/>
        <end position="64"/>
    </location>
</feature>
<proteinExistence type="predicted"/>
<evidence type="ECO:0000313" key="2">
    <source>
        <dbReference type="EMBL" id="MFC7221400.1"/>
    </source>
</evidence>
<reference evidence="3" key="1">
    <citation type="journal article" date="2019" name="Int. J. Syst. Evol. Microbiol.">
        <title>The Global Catalogue of Microorganisms (GCM) 10K type strain sequencing project: providing services to taxonomists for standard genome sequencing and annotation.</title>
        <authorList>
            <consortium name="The Broad Institute Genomics Platform"/>
            <consortium name="The Broad Institute Genome Sequencing Center for Infectious Disease"/>
            <person name="Wu L."/>
            <person name="Ma J."/>
        </authorList>
    </citation>
    <scope>NUCLEOTIDE SEQUENCE [LARGE SCALE GENOMIC DNA]</scope>
    <source>
        <strain evidence="3">CGMCC 1.13681</strain>
    </source>
</reference>
<gene>
    <name evidence="2" type="ORF">ACFQLX_25015</name>
</gene>
<organism evidence="2 3">
    <name type="scientific">Streptomyces polyrhachis</name>
    <dbReference type="NCBI Taxonomy" id="1282885"/>
    <lineage>
        <taxon>Bacteria</taxon>
        <taxon>Bacillati</taxon>
        <taxon>Actinomycetota</taxon>
        <taxon>Actinomycetes</taxon>
        <taxon>Kitasatosporales</taxon>
        <taxon>Streptomycetaceae</taxon>
        <taxon>Streptomyces</taxon>
    </lineage>
</organism>
<dbReference type="EMBL" id="JBHSZO010000064">
    <property type="protein sequence ID" value="MFC7221400.1"/>
    <property type="molecule type" value="Genomic_DNA"/>
</dbReference>
<evidence type="ECO:0000313" key="3">
    <source>
        <dbReference type="Proteomes" id="UP001596413"/>
    </source>
</evidence>
<protein>
    <recommendedName>
        <fullName evidence="4">Peptidoglycan-binding protein</fullName>
    </recommendedName>
</protein>
<keyword evidence="3" id="KW-1185">Reference proteome</keyword>
<sequence length="148" mass="14582">MNDQACPKCGAPVNAYGTPGCGCAILEAAPGSAPHTDDGAATVAMPAVTDEGPIPPATATPPVRPYVAPGPEAPVSTVGNTVQPLLPDQAATPSAPAPEDLHLFENGAGVFEDTAEFDPVAGPAPHGPGGGWPIGGRPVGGRAQARHE</sequence>
<comment type="caution">
    <text evidence="2">The sequence shown here is derived from an EMBL/GenBank/DDBJ whole genome shotgun (WGS) entry which is preliminary data.</text>
</comment>
<feature type="compositionally biased region" description="Gly residues" evidence="1">
    <location>
        <begin position="127"/>
        <end position="139"/>
    </location>
</feature>
<feature type="region of interest" description="Disordered" evidence="1">
    <location>
        <begin position="116"/>
        <end position="148"/>
    </location>
</feature>
<accession>A0ABW2GPF6</accession>